<comment type="caution">
    <text evidence="1">The sequence shown here is derived from an EMBL/GenBank/DDBJ whole genome shotgun (WGS) entry which is preliminary data.</text>
</comment>
<sequence length="696" mass="80676">MYQNNLINLISNLAEQVRLLISRSAETQRAVQRIQQGQQDQPIQTDPVKVELSHVVANAPVTDLIYYSELLKVKTLVEEDFFRCSLPEEKWKDIIYSCPKVSAPDIHTPPRLNDTTLTDRFLHLSKDDKEFEVRLLLVDATSNITQLRIELVYKTMDLPGRAPKLAEETNDSLFEPEQFDTAAYGNAPAPAQNFQQTATHNTNVWAKLTDNLWVRKIVERGFNISFNPTYSPKFNVQKKVKNGSLKFYSNIFTIPKKTGDLRLNNQEERLHDIFESRESVSTHNYTLKLQKIPEVYVKRDEPTVQSSPIRAITEPTHIQQNFEAHINTGKKKREVIENYRTINLTLMNDNQFKINTFKDTLKQDLELETRSCKAIENMQENSKSNSQFYCQSLSNICCTFTRPSNATLTSEIKVKDISKTRSWNCTEKITISDYEKKIHNGTYQLQKLLSILYALKLPQRHTRNRNKRTPAPIKEMEEPVLLTTMQLNHSSITESDTRENNINYNNSFLDFGDMVCNTEQASKIRSGKDKSVWDSVRLEKLKITTNQEKDMIFNSMKNQRSPYKKKILVERKLKNSSIDAYKLALLQLVTNKEILEKKCFNKIMDYLNDTSIISANNKYFNIGKVMGYFNIHIIGFLKESNIPRIDGACMEVLEHSLKLIIVATKEKKRGVNLQGRFVQDIRQQQEFNCKSSFQKF</sequence>
<protein>
    <submittedName>
        <fullName evidence="1">Uncharacterized protein</fullName>
    </submittedName>
</protein>
<dbReference type="OrthoDB" id="2387460at2759"/>
<dbReference type="EMBL" id="MBFR01000279">
    <property type="protein sequence ID" value="PVU90054.1"/>
    <property type="molecule type" value="Genomic_DNA"/>
</dbReference>
<name>A0A2T9YCN4_9FUNG</name>
<accession>A0A2T9YCN4</accession>
<gene>
    <name evidence="1" type="ORF">BB561_005041</name>
</gene>
<organism evidence="1 2">
    <name type="scientific">Smittium simulii</name>
    <dbReference type="NCBI Taxonomy" id="133385"/>
    <lineage>
        <taxon>Eukaryota</taxon>
        <taxon>Fungi</taxon>
        <taxon>Fungi incertae sedis</taxon>
        <taxon>Zoopagomycota</taxon>
        <taxon>Kickxellomycotina</taxon>
        <taxon>Harpellomycetes</taxon>
        <taxon>Harpellales</taxon>
        <taxon>Legeriomycetaceae</taxon>
        <taxon>Smittium</taxon>
    </lineage>
</organism>
<dbReference type="STRING" id="133385.A0A2T9YCN4"/>
<keyword evidence="2" id="KW-1185">Reference proteome</keyword>
<evidence type="ECO:0000313" key="1">
    <source>
        <dbReference type="EMBL" id="PVU90054.1"/>
    </source>
</evidence>
<evidence type="ECO:0000313" key="2">
    <source>
        <dbReference type="Proteomes" id="UP000245383"/>
    </source>
</evidence>
<dbReference type="AlphaFoldDB" id="A0A2T9YCN4"/>
<reference evidence="1 2" key="1">
    <citation type="journal article" date="2018" name="MBio">
        <title>Comparative Genomics Reveals the Core Gene Toolbox for the Fungus-Insect Symbiosis.</title>
        <authorList>
            <person name="Wang Y."/>
            <person name="Stata M."/>
            <person name="Wang W."/>
            <person name="Stajich J.E."/>
            <person name="White M.M."/>
            <person name="Moncalvo J.M."/>
        </authorList>
    </citation>
    <scope>NUCLEOTIDE SEQUENCE [LARGE SCALE GENOMIC DNA]</scope>
    <source>
        <strain evidence="1 2">SWE-8-4</strain>
    </source>
</reference>
<proteinExistence type="predicted"/>
<dbReference type="Proteomes" id="UP000245383">
    <property type="component" value="Unassembled WGS sequence"/>
</dbReference>